<reference evidence="2" key="1">
    <citation type="journal article" date="2005" name="Science">
        <title>Life at depth: Photobacterium profundum genome sequence and expression analysis.</title>
        <authorList>
            <person name="Vezzi A."/>
            <person name="Campanaro S."/>
            <person name="D'Angelo M."/>
            <person name="Simonato F."/>
            <person name="Vitulo N."/>
            <person name="Lauro F.M."/>
            <person name="Cestaro A."/>
            <person name="Malacrida G."/>
            <person name="Simionati B."/>
            <person name="Cannata N."/>
            <person name="Romualdi C."/>
            <person name="Bartlett D.H."/>
            <person name="Valle G."/>
        </authorList>
    </citation>
    <scope>NUCLEOTIDE SEQUENCE [LARGE SCALE GENOMIC DNA]</scope>
    <source>
        <strain evidence="2">ATCC BAA-1253 / SS9</strain>
    </source>
</reference>
<dbReference type="HOGENOM" id="CLU_2509827_0_0_6"/>
<protein>
    <submittedName>
        <fullName evidence="1">Uncharacterized protein</fullName>
    </submittedName>
</protein>
<dbReference type="AlphaFoldDB" id="Q6LNF0"/>
<dbReference type="Proteomes" id="UP000000593">
    <property type="component" value="Chromosome 1"/>
</dbReference>
<keyword evidence="2" id="KW-1185">Reference proteome</keyword>
<gene>
    <name evidence="1" type="ordered locus">PBPRA2804</name>
</gene>
<dbReference type="EMBL" id="CR378672">
    <property type="protein sequence ID" value="CAG21176.1"/>
    <property type="molecule type" value="Genomic_DNA"/>
</dbReference>
<evidence type="ECO:0000313" key="1">
    <source>
        <dbReference type="EMBL" id="CAG21176.1"/>
    </source>
</evidence>
<accession>Q6LNF0</accession>
<sequence length="85" mass="9854">MYFTNAEMKLSSQQGNVAHEVRAHYSLWGILRPLPLNGSLAILTPAMKDLIFSNIYNWLRDFMHLMPIGWFLINRDMTIATTRAQ</sequence>
<organism evidence="1 2">
    <name type="scientific">Photobacterium profundum (strain SS9)</name>
    <dbReference type="NCBI Taxonomy" id="298386"/>
    <lineage>
        <taxon>Bacteria</taxon>
        <taxon>Pseudomonadati</taxon>
        <taxon>Pseudomonadota</taxon>
        <taxon>Gammaproteobacteria</taxon>
        <taxon>Vibrionales</taxon>
        <taxon>Vibrionaceae</taxon>
        <taxon>Photobacterium</taxon>
    </lineage>
</organism>
<proteinExistence type="predicted"/>
<evidence type="ECO:0000313" key="2">
    <source>
        <dbReference type="Proteomes" id="UP000000593"/>
    </source>
</evidence>
<dbReference type="KEGG" id="ppr:PBPRA2804"/>
<name>Q6LNF0_PHOPR</name>